<evidence type="ECO:0000313" key="8">
    <source>
        <dbReference type="EMBL" id="KAK1750241.1"/>
    </source>
</evidence>
<evidence type="ECO:0000313" key="9">
    <source>
        <dbReference type="Proteomes" id="UP001239445"/>
    </source>
</evidence>
<comment type="caution">
    <text evidence="8">The sequence shown here is derived from an EMBL/GenBank/DDBJ whole genome shotgun (WGS) entry which is preliminary data.</text>
</comment>
<dbReference type="InterPro" id="IPR012882">
    <property type="entry name" value="Fmp46"/>
</dbReference>
<evidence type="ECO:0000256" key="7">
    <source>
        <dbReference type="SAM" id="MobiDB-lite"/>
    </source>
</evidence>
<dbReference type="InterPro" id="IPR036249">
    <property type="entry name" value="Thioredoxin-like_sf"/>
</dbReference>
<keyword evidence="5" id="KW-0560">Oxidoreductase</keyword>
<evidence type="ECO:0000256" key="2">
    <source>
        <dbReference type="ARBA" id="ARBA00004173"/>
    </source>
</evidence>
<evidence type="ECO:0000256" key="6">
    <source>
        <dbReference type="ARBA" id="ARBA00023128"/>
    </source>
</evidence>
<protein>
    <submittedName>
        <fullName evidence="8">Thioredoxin-like protein</fullName>
    </submittedName>
</protein>
<keyword evidence="9" id="KW-1185">Reference proteome</keyword>
<gene>
    <name evidence="8" type="ORF">QBC47DRAFT_365406</name>
</gene>
<dbReference type="PANTHER" id="PTHR28071:SF1">
    <property type="entry name" value="REDOX PROTEIN FMP46, MITOCHONDRIAL-RELATED"/>
    <property type="match status" value="1"/>
</dbReference>
<evidence type="ECO:0000256" key="4">
    <source>
        <dbReference type="ARBA" id="ARBA00022946"/>
    </source>
</evidence>
<organism evidence="8 9">
    <name type="scientific">Echria macrotheca</name>
    <dbReference type="NCBI Taxonomy" id="438768"/>
    <lineage>
        <taxon>Eukaryota</taxon>
        <taxon>Fungi</taxon>
        <taxon>Dikarya</taxon>
        <taxon>Ascomycota</taxon>
        <taxon>Pezizomycotina</taxon>
        <taxon>Sordariomycetes</taxon>
        <taxon>Sordariomycetidae</taxon>
        <taxon>Sordariales</taxon>
        <taxon>Schizotheciaceae</taxon>
        <taxon>Echria</taxon>
    </lineage>
</organism>
<dbReference type="EMBL" id="MU839848">
    <property type="protein sequence ID" value="KAK1750241.1"/>
    <property type="molecule type" value="Genomic_DNA"/>
</dbReference>
<keyword evidence="4" id="KW-0809">Transit peptide</keyword>
<dbReference type="Pfam" id="PF07955">
    <property type="entry name" value="DUF1687"/>
    <property type="match status" value="1"/>
</dbReference>
<sequence length="143" mass="15550">MFGFRKSLDVIQLFHKAGNPASVRVANLLRQVSAAASESATEDQASNHAAQTNMSRRDPFELNITEDLPTSHQLTTILDYVGKDGISSVVKGANNQNEAVTMFKKNPDSLNRPLVVDWNNGKAYAGSEESAILKLLNALPPKN</sequence>
<dbReference type="PANTHER" id="PTHR28071">
    <property type="entry name" value="REDOX PROTEIN FMP46, MITOCHONDRIAL-RELATED"/>
    <property type="match status" value="1"/>
</dbReference>
<evidence type="ECO:0000256" key="1">
    <source>
        <dbReference type="ARBA" id="ARBA00002963"/>
    </source>
</evidence>
<comment type="subcellular location">
    <subcellularLocation>
        <location evidence="2">Mitochondrion</location>
    </subcellularLocation>
</comment>
<dbReference type="Gene3D" id="3.40.30.10">
    <property type="entry name" value="Glutaredoxin"/>
    <property type="match status" value="1"/>
</dbReference>
<keyword evidence="6" id="KW-0496">Mitochondrion</keyword>
<name>A0AAJ0B248_9PEZI</name>
<comment type="similarity">
    <text evidence="3">Belongs to the FMP46 family.</text>
</comment>
<reference evidence="8" key="1">
    <citation type="submission" date="2023-06" db="EMBL/GenBank/DDBJ databases">
        <title>Genome-scale phylogeny and comparative genomics of the fungal order Sordariales.</title>
        <authorList>
            <consortium name="Lawrence Berkeley National Laboratory"/>
            <person name="Hensen N."/>
            <person name="Bonometti L."/>
            <person name="Westerberg I."/>
            <person name="Brannstrom I.O."/>
            <person name="Guillou S."/>
            <person name="Cros-Aarteil S."/>
            <person name="Calhoun S."/>
            <person name="Haridas S."/>
            <person name="Kuo A."/>
            <person name="Mondo S."/>
            <person name="Pangilinan J."/>
            <person name="Riley R."/>
            <person name="Labutti K."/>
            <person name="Andreopoulos B."/>
            <person name="Lipzen A."/>
            <person name="Chen C."/>
            <person name="Yanf M."/>
            <person name="Daum C."/>
            <person name="Ng V."/>
            <person name="Clum A."/>
            <person name="Steindorff A."/>
            <person name="Ohm R."/>
            <person name="Martin F."/>
            <person name="Silar P."/>
            <person name="Natvig D."/>
            <person name="Lalanne C."/>
            <person name="Gautier V."/>
            <person name="Ament-Velasquez S.L."/>
            <person name="Kruys A."/>
            <person name="Hutchinson M.I."/>
            <person name="Powell A.J."/>
            <person name="Barry K."/>
            <person name="Miller A.N."/>
            <person name="Grigoriev I.V."/>
            <person name="Debuchy R."/>
            <person name="Gladieux P."/>
            <person name="Thoren M.H."/>
            <person name="Johannesson H."/>
        </authorList>
    </citation>
    <scope>NUCLEOTIDE SEQUENCE</scope>
    <source>
        <strain evidence="8">PSN4</strain>
    </source>
</reference>
<comment type="function">
    <text evidence="1">Putative mitochondrial redox protein which could be involved in the reduction of small toxic molecules.</text>
</comment>
<dbReference type="AlphaFoldDB" id="A0AAJ0B248"/>
<dbReference type="Proteomes" id="UP001239445">
    <property type="component" value="Unassembled WGS sequence"/>
</dbReference>
<dbReference type="GO" id="GO:0005739">
    <property type="term" value="C:mitochondrion"/>
    <property type="evidence" value="ECO:0007669"/>
    <property type="project" value="UniProtKB-SubCell"/>
</dbReference>
<accession>A0AAJ0B248</accession>
<dbReference type="SUPFAM" id="SSF52833">
    <property type="entry name" value="Thioredoxin-like"/>
    <property type="match status" value="1"/>
</dbReference>
<feature type="region of interest" description="Disordered" evidence="7">
    <location>
        <begin position="37"/>
        <end position="57"/>
    </location>
</feature>
<feature type="compositionally biased region" description="Polar residues" evidence="7">
    <location>
        <begin position="37"/>
        <end position="54"/>
    </location>
</feature>
<evidence type="ECO:0000256" key="5">
    <source>
        <dbReference type="ARBA" id="ARBA00023002"/>
    </source>
</evidence>
<dbReference type="GO" id="GO:0016491">
    <property type="term" value="F:oxidoreductase activity"/>
    <property type="evidence" value="ECO:0007669"/>
    <property type="project" value="UniProtKB-KW"/>
</dbReference>
<proteinExistence type="inferred from homology"/>
<evidence type="ECO:0000256" key="3">
    <source>
        <dbReference type="ARBA" id="ARBA00009734"/>
    </source>
</evidence>